<dbReference type="SMART" id="SM01050">
    <property type="entry name" value="CactinC_cactus"/>
    <property type="match status" value="1"/>
</dbReference>
<dbReference type="AlphaFoldDB" id="A0A0D3GB91"/>
<evidence type="ECO:0000256" key="3">
    <source>
        <dbReference type="SAM" id="MobiDB-lite"/>
    </source>
</evidence>
<dbReference type="HOGENOM" id="CLU_043730_0_0_1"/>
<comment type="similarity">
    <text evidence="1">Belongs to the CACTIN family.</text>
</comment>
<feature type="compositionally biased region" description="Gly residues" evidence="3">
    <location>
        <begin position="427"/>
        <end position="443"/>
    </location>
</feature>
<accession>A0A0D3GB91</accession>
<sequence length="489" mass="51758">MGDNGGAKRSCRTNARARAAGRPDLTPGGGSGARRSCGCGAGAWAAGSLSKAVRRRADAVSAKLAARGLGAFVWLKKLERDLARGILPDIVSLRDERRRCLARRREAAGVNASAAASRRRSPPPILDASRARAAAEEEAKEAAFLLDQSRLRAEARLSTGRGASVEELKELGEEIAAYADLDRANEPFWAVAKAMCNAEIEQAATGTGTAGHSDRALHSAVFADVKSVVEGKSLDELDAMQHAIAARMATGEAKVVEHWQEVTELIRVEKAKKYLEQHYTCDAPPPPPDNDGGGEDADEEGSETLRPVALPPPPGPELRKPKYIARVRSGFEWNKYNRAHYDHDHPPPKTVKGYKFVLYYPDLAGGKPPQYTVDEDGSNSGGGETCVIRFHAGWPYEDVAFRIVNKEWEYSRKAGFRCTFDTDLTPGGSGGGARQSCGTGTGTGARAAGRPDLTPGGGGGGARLSCSGDAGARATTETGGASAPTPGWP</sequence>
<dbReference type="Gramene" id="OBART05G27060.1">
    <property type="protein sequence ID" value="OBART05G27060.1"/>
    <property type="gene ID" value="OBART05G27060"/>
</dbReference>
<dbReference type="Pfam" id="PF09732">
    <property type="entry name" value="CactinC_cactus"/>
    <property type="match status" value="1"/>
</dbReference>
<proteinExistence type="inferred from homology"/>
<evidence type="ECO:0000256" key="1">
    <source>
        <dbReference type="ARBA" id="ARBA00006895"/>
    </source>
</evidence>
<dbReference type="GO" id="GO:0005737">
    <property type="term" value="C:cytoplasm"/>
    <property type="evidence" value="ECO:0007669"/>
    <property type="project" value="TreeGrafter"/>
</dbReference>
<feature type="compositionally biased region" description="Acidic residues" evidence="3">
    <location>
        <begin position="292"/>
        <end position="302"/>
    </location>
</feature>
<name>A0A0D3GB91_9ORYZ</name>
<evidence type="ECO:0000259" key="4">
    <source>
        <dbReference type="Pfam" id="PF09732"/>
    </source>
</evidence>
<feature type="region of interest" description="Disordered" evidence="3">
    <location>
        <begin position="1"/>
        <end position="35"/>
    </location>
</feature>
<feature type="domain" description="Splicing factor Cactin C-terminal" evidence="4">
    <location>
        <begin position="317"/>
        <end position="423"/>
    </location>
</feature>
<dbReference type="eggNOG" id="KOG2370">
    <property type="taxonomic scope" value="Eukaryota"/>
</dbReference>
<evidence type="ECO:0000313" key="7">
    <source>
        <dbReference type="Proteomes" id="UP000026960"/>
    </source>
</evidence>
<dbReference type="Proteomes" id="UP000026960">
    <property type="component" value="Chromosome 5"/>
</dbReference>
<dbReference type="PaxDb" id="65489-OBART05G27060.1"/>
<dbReference type="STRING" id="65489.A0A0D3GB91"/>
<reference evidence="6" key="2">
    <citation type="submission" date="2015-03" db="UniProtKB">
        <authorList>
            <consortium name="EnsemblPlants"/>
        </authorList>
    </citation>
    <scope>IDENTIFICATION</scope>
</reference>
<feature type="domain" description="Splicing factor cactin central" evidence="5">
    <location>
        <begin position="162"/>
        <end position="277"/>
    </location>
</feature>
<dbReference type="InterPro" id="IPR019134">
    <property type="entry name" value="Cactin_C"/>
</dbReference>
<organism evidence="6">
    <name type="scientific">Oryza barthii</name>
    <dbReference type="NCBI Taxonomy" id="65489"/>
    <lineage>
        <taxon>Eukaryota</taxon>
        <taxon>Viridiplantae</taxon>
        <taxon>Streptophyta</taxon>
        <taxon>Embryophyta</taxon>
        <taxon>Tracheophyta</taxon>
        <taxon>Spermatophyta</taxon>
        <taxon>Magnoliopsida</taxon>
        <taxon>Liliopsida</taxon>
        <taxon>Poales</taxon>
        <taxon>Poaceae</taxon>
        <taxon>BOP clade</taxon>
        <taxon>Oryzoideae</taxon>
        <taxon>Oryzeae</taxon>
        <taxon>Oryzinae</taxon>
        <taxon>Oryza</taxon>
    </lineage>
</organism>
<dbReference type="InterPro" id="IPR018816">
    <property type="entry name" value="Cactin_central"/>
</dbReference>
<reference evidence="6" key="1">
    <citation type="journal article" date="2009" name="Rice">
        <title>De Novo Next Generation Sequencing of Plant Genomes.</title>
        <authorList>
            <person name="Rounsley S."/>
            <person name="Marri P.R."/>
            <person name="Yu Y."/>
            <person name="He R."/>
            <person name="Sisneros N."/>
            <person name="Goicoechea J.L."/>
            <person name="Lee S.J."/>
            <person name="Angelova A."/>
            <person name="Kudrna D."/>
            <person name="Luo M."/>
            <person name="Affourtit J."/>
            <person name="Desany B."/>
            <person name="Knight J."/>
            <person name="Niazi F."/>
            <person name="Egholm M."/>
            <person name="Wing R.A."/>
        </authorList>
    </citation>
    <scope>NUCLEOTIDE SEQUENCE [LARGE SCALE GENOMIC DNA]</scope>
    <source>
        <strain evidence="6">cv. IRGC 105608</strain>
    </source>
</reference>
<dbReference type="EnsemblPlants" id="OBART05G27060.1">
    <property type="protein sequence ID" value="OBART05G27060.1"/>
    <property type="gene ID" value="OBART05G27060"/>
</dbReference>
<evidence type="ECO:0000313" key="6">
    <source>
        <dbReference type="EnsemblPlants" id="OBART05G27060.1"/>
    </source>
</evidence>
<feature type="compositionally biased region" description="Low complexity" evidence="3">
    <location>
        <begin position="470"/>
        <end position="483"/>
    </location>
</feature>
<evidence type="ECO:0000259" key="5">
    <source>
        <dbReference type="Pfam" id="PF10312"/>
    </source>
</evidence>
<feature type="region of interest" description="Disordered" evidence="3">
    <location>
        <begin position="424"/>
        <end position="489"/>
    </location>
</feature>
<dbReference type="PANTHER" id="PTHR21737:SF18">
    <property type="entry name" value="SPLICING FACTOR CACTIN"/>
    <property type="match status" value="1"/>
</dbReference>
<dbReference type="PANTHER" id="PTHR21737">
    <property type="entry name" value="POLYGLUTAMINE BINDING PROTEIN 1/MARVEL MEMBRANE-ASSOCIATING DOMAIN CONTAINING 3"/>
    <property type="match status" value="1"/>
</dbReference>
<keyword evidence="7" id="KW-1185">Reference proteome</keyword>
<dbReference type="GO" id="GO:0045292">
    <property type="term" value="P:mRNA cis splicing, via spliceosome"/>
    <property type="evidence" value="ECO:0007669"/>
    <property type="project" value="TreeGrafter"/>
</dbReference>
<feature type="region of interest" description="Disordered" evidence="3">
    <location>
        <begin position="279"/>
        <end position="320"/>
    </location>
</feature>
<dbReference type="GO" id="GO:0005681">
    <property type="term" value="C:spliceosomal complex"/>
    <property type="evidence" value="ECO:0007669"/>
    <property type="project" value="TreeGrafter"/>
</dbReference>
<evidence type="ECO:0000256" key="2">
    <source>
        <dbReference type="ARBA" id="ARBA00034534"/>
    </source>
</evidence>
<dbReference type="Pfam" id="PF10312">
    <property type="entry name" value="Cactin_mid"/>
    <property type="match status" value="1"/>
</dbReference>
<protein>
    <recommendedName>
        <fullName evidence="2">Splicing factor Cactin</fullName>
    </recommendedName>
</protein>